<organism evidence="5 6">
    <name type="scientific">Proteiniphilum saccharofermentans</name>
    <dbReference type="NCBI Taxonomy" id="1642647"/>
    <lineage>
        <taxon>Bacteria</taxon>
        <taxon>Pseudomonadati</taxon>
        <taxon>Bacteroidota</taxon>
        <taxon>Bacteroidia</taxon>
        <taxon>Bacteroidales</taxon>
        <taxon>Dysgonomonadaceae</taxon>
        <taxon>Proteiniphilum</taxon>
    </lineage>
</organism>
<evidence type="ECO:0000259" key="4">
    <source>
        <dbReference type="PROSITE" id="PS50989"/>
    </source>
</evidence>
<dbReference type="InterPro" id="IPR011763">
    <property type="entry name" value="COA_CT_C"/>
</dbReference>
<dbReference type="InterPro" id="IPR011762">
    <property type="entry name" value="COA_CT_N"/>
</dbReference>
<proteinExistence type="inferred from homology"/>
<dbReference type="GO" id="GO:0009317">
    <property type="term" value="C:acetyl-CoA carboxylase complex"/>
    <property type="evidence" value="ECO:0007669"/>
    <property type="project" value="UniProtKB-ARBA"/>
</dbReference>
<keyword evidence="5" id="KW-0436">Ligase</keyword>
<dbReference type="KEGG" id="psac:PSM36_1818"/>
<dbReference type="PANTHER" id="PTHR43842:SF2">
    <property type="entry name" value="PROPIONYL-COA CARBOXYLASE BETA CHAIN, MITOCHONDRIAL"/>
    <property type="match status" value="1"/>
</dbReference>
<evidence type="ECO:0000313" key="6">
    <source>
        <dbReference type="Proteomes" id="UP000187464"/>
    </source>
</evidence>
<dbReference type="InterPro" id="IPR029045">
    <property type="entry name" value="ClpP/crotonase-like_dom_sf"/>
</dbReference>
<dbReference type="GO" id="GO:0015977">
    <property type="term" value="P:carbon fixation"/>
    <property type="evidence" value="ECO:0007669"/>
    <property type="project" value="UniProtKB-ARBA"/>
</dbReference>
<evidence type="ECO:0000256" key="1">
    <source>
        <dbReference type="ARBA" id="ARBA00006102"/>
    </source>
</evidence>
<name>A0A1R3TAL0_9BACT</name>
<dbReference type="GO" id="GO:0004658">
    <property type="term" value="F:propionyl-CoA carboxylase activity"/>
    <property type="evidence" value="ECO:0007669"/>
    <property type="project" value="UniProtKB-ARBA"/>
</dbReference>
<feature type="domain" description="CoA carboxyltransferase C-terminal" evidence="4">
    <location>
        <begin position="263"/>
        <end position="492"/>
    </location>
</feature>
<comment type="similarity">
    <text evidence="1">Belongs to the AccD/PCCB family.</text>
</comment>
<reference evidence="5 6" key="1">
    <citation type="submission" date="2016-08" db="EMBL/GenBank/DDBJ databases">
        <authorList>
            <person name="Seilhamer J.J."/>
        </authorList>
    </citation>
    <scope>NUCLEOTIDE SEQUENCE [LARGE SCALE GENOMIC DNA]</scope>
    <source>
        <strain evidence="5">M3/6</strain>
    </source>
</reference>
<dbReference type="PROSITE" id="PS50989">
    <property type="entry name" value="COA_CT_CTER"/>
    <property type="match status" value="1"/>
</dbReference>
<dbReference type="STRING" id="1642647.PSM36_1818"/>
<accession>A0A1R3TAL0</accession>
<dbReference type="PROSITE" id="PS50980">
    <property type="entry name" value="COA_CT_NTER"/>
    <property type="match status" value="1"/>
</dbReference>
<gene>
    <name evidence="5" type="ORF">PSM36_1818</name>
</gene>
<dbReference type="InterPro" id="IPR051047">
    <property type="entry name" value="AccD/PCCB"/>
</dbReference>
<keyword evidence="6" id="KW-1185">Reference proteome</keyword>
<dbReference type="PANTHER" id="PTHR43842">
    <property type="entry name" value="PROPIONYL-COA CARBOXYLASE BETA CHAIN"/>
    <property type="match status" value="1"/>
</dbReference>
<dbReference type="GO" id="GO:0003989">
    <property type="term" value="F:acetyl-CoA carboxylase activity"/>
    <property type="evidence" value="ECO:0007669"/>
    <property type="project" value="UniProtKB-ARBA"/>
</dbReference>
<dbReference type="Gene3D" id="3.90.226.10">
    <property type="entry name" value="2-enoyl-CoA Hydratase, Chain A, domain 1"/>
    <property type="match status" value="2"/>
</dbReference>
<dbReference type="RefSeq" id="WP_076930613.1">
    <property type="nucleotide sequence ID" value="NZ_LT605205.1"/>
</dbReference>
<dbReference type="InterPro" id="IPR034733">
    <property type="entry name" value="AcCoA_carboxyl_beta"/>
</dbReference>
<sequence length="510" mass="56151">MTLQEIYQSFEEKNKAAEAGGGEKAIEKQKQSGKQTARERIDMLLDDNTFVEIDKFILHECNHYGMQNSRIPGDGVVAGYGKIDGRLVYVYAYDFTVYGGSLSRTNANKIVKVQKLAMKNGAPIIALNDSGGARIQEGVMALSGFSDIFYQNIKASGVVPQISAILGPCAGGACYSPALTDFIFMVKEKSYMFVTGPDVVKTVTHEELTKEELGGATTHASKSGVAHFVGEDEEETLMMIRELLSFLPSNNMEDPPVVPTHDSIYRQSPKLQTLIPDDPNIPYDMKKLIEEVVDEHYFFEIMSQFAQNIVIGFARMGGRTVGIVANQPAYLAGVLDIDASDKAARFIRFCDCFDIPIITFEDVPGFLPGRDQEHNGIIRHGAKVVFAYVEATVPKITLITRKAYGGAYVVMASKESGADVNLAYPNAEIAVMGAAGAVNILYRSSDETERQKALSEYKELFANPYRAAEKGYIDEIILPKDTRYKLIQALEMTANKTETNPPKKHGNIPL</sequence>
<evidence type="ECO:0000256" key="2">
    <source>
        <dbReference type="ARBA" id="ARBA00074538"/>
    </source>
</evidence>
<dbReference type="FunFam" id="3.90.226.10:FF:000017">
    <property type="entry name" value="Propionyl-CoA carboxylase subunit beta 5"/>
    <property type="match status" value="1"/>
</dbReference>
<protein>
    <recommendedName>
        <fullName evidence="2">Propionyl-CoA carboxylase beta chain</fullName>
    </recommendedName>
</protein>
<dbReference type="Pfam" id="PF01039">
    <property type="entry name" value="Carboxyl_trans"/>
    <property type="match status" value="1"/>
</dbReference>
<feature type="domain" description="CoA carboxyltransferase N-terminal" evidence="3">
    <location>
        <begin position="3"/>
        <end position="259"/>
    </location>
</feature>
<dbReference type="FunFam" id="3.90.226.10:FF:000016">
    <property type="entry name" value="Propionyl-CoA carboxylase, beta subunit"/>
    <property type="match status" value="1"/>
</dbReference>
<dbReference type="EMBL" id="LT605205">
    <property type="protein sequence ID" value="SCD20634.1"/>
    <property type="molecule type" value="Genomic_DNA"/>
</dbReference>
<dbReference type="AlphaFoldDB" id="A0A1R3TAL0"/>
<evidence type="ECO:0000259" key="3">
    <source>
        <dbReference type="PROSITE" id="PS50980"/>
    </source>
</evidence>
<evidence type="ECO:0000313" key="5">
    <source>
        <dbReference type="EMBL" id="SCD20634.1"/>
    </source>
</evidence>
<dbReference type="Proteomes" id="UP000187464">
    <property type="component" value="Chromosome I"/>
</dbReference>
<dbReference type="SUPFAM" id="SSF52096">
    <property type="entry name" value="ClpP/crotonase"/>
    <property type="match status" value="2"/>
</dbReference>